<evidence type="ECO:0000313" key="5">
    <source>
        <dbReference type="EMBL" id="KJL42667.1"/>
    </source>
</evidence>
<dbReference type="GO" id="GO:0004650">
    <property type="term" value="F:polygalacturonase activity"/>
    <property type="evidence" value="ECO:0007669"/>
    <property type="project" value="InterPro"/>
</dbReference>
<evidence type="ECO:0000313" key="6">
    <source>
        <dbReference type="Proteomes" id="UP000033956"/>
    </source>
</evidence>
<name>A0A0M2HEL9_9MICO</name>
<dbReference type="Gene3D" id="2.160.20.10">
    <property type="entry name" value="Single-stranded right-handed beta-helix, Pectin lyase-like"/>
    <property type="match status" value="1"/>
</dbReference>
<dbReference type="InterPro" id="IPR011050">
    <property type="entry name" value="Pectin_lyase_fold/virulence"/>
</dbReference>
<dbReference type="InterPro" id="IPR051801">
    <property type="entry name" value="GH28_Enzymes"/>
</dbReference>
<dbReference type="InterPro" id="IPR000743">
    <property type="entry name" value="Glyco_hydro_28"/>
</dbReference>
<comment type="similarity">
    <text evidence="1 4">Belongs to the glycosyl hydrolase 28 family.</text>
</comment>
<protein>
    <submittedName>
        <fullName evidence="5">Exo-poly-alpha-D-galacturonosidase</fullName>
        <ecNumber evidence="5">3.2.1.82</ecNumber>
    </submittedName>
</protein>
<dbReference type="PATRIC" id="fig|92835.4.peg.1189"/>
<dbReference type="EC" id="3.2.1.82" evidence="5"/>
<evidence type="ECO:0000256" key="3">
    <source>
        <dbReference type="ARBA" id="ARBA00023295"/>
    </source>
</evidence>
<dbReference type="PANTHER" id="PTHR31339">
    <property type="entry name" value="PECTIN LYASE-RELATED"/>
    <property type="match status" value="1"/>
</dbReference>
<evidence type="ECO:0000256" key="2">
    <source>
        <dbReference type="ARBA" id="ARBA00022801"/>
    </source>
</evidence>
<dbReference type="GO" id="GO:0033917">
    <property type="term" value="F:exo-poly-alpha-galacturonosidase activity"/>
    <property type="evidence" value="ECO:0007669"/>
    <property type="project" value="UniProtKB-EC"/>
</dbReference>
<dbReference type="AlphaFoldDB" id="A0A0M2HEL9"/>
<keyword evidence="3 4" id="KW-0326">Glycosidase</keyword>
<keyword evidence="2 4" id="KW-0378">Hydrolase</keyword>
<dbReference type="EMBL" id="JYIZ01000041">
    <property type="protein sequence ID" value="KJL42667.1"/>
    <property type="molecule type" value="Genomic_DNA"/>
</dbReference>
<keyword evidence="6" id="KW-1185">Reference proteome</keyword>
<dbReference type="GO" id="GO:0005975">
    <property type="term" value="P:carbohydrate metabolic process"/>
    <property type="evidence" value="ECO:0007669"/>
    <property type="project" value="InterPro"/>
</dbReference>
<proteinExistence type="inferred from homology"/>
<organism evidence="5 6">
    <name type="scientific">Microbacterium terrae</name>
    <dbReference type="NCBI Taxonomy" id="69369"/>
    <lineage>
        <taxon>Bacteria</taxon>
        <taxon>Bacillati</taxon>
        <taxon>Actinomycetota</taxon>
        <taxon>Actinomycetes</taxon>
        <taxon>Micrococcales</taxon>
        <taxon>Microbacteriaceae</taxon>
        <taxon>Microbacterium</taxon>
    </lineage>
</organism>
<dbReference type="InterPro" id="IPR012334">
    <property type="entry name" value="Pectin_lyas_fold"/>
</dbReference>
<comment type="caution">
    <text evidence="5">The sequence shown here is derived from an EMBL/GenBank/DDBJ whole genome shotgun (WGS) entry which is preliminary data.</text>
</comment>
<dbReference type="PANTHER" id="PTHR31339:SF9">
    <property type="entry name" value="PLASMIN AND FIBRONECTIN-BINDING PROTEIN A"/>
    <property type="match status" value="1"/>
</dbReference>
<dbReference type="Pfam" id="PF00295">
    <property type="entry name" value="Glyco_hydro_28"/>
    <property type="match status" value="1"/>
</dbReference>
<sequence>MTRTFDPRDFGAIGDGLTLATAALQAALDACAAAGGGRVEVEDGTYLTGTLFLRSRVELHISASARLLASPDIADYPEDVHHNRYRNEPELDRCLLLARDVEHVTLSGPGEINGNGPAFPQRDTGQRAMMLRTLRASHVRVRDIQLLDAAGWTTAFLDSRWIWVEGVRIHNESNFNGDGLNFDGCEHVFVRGCHIVGTDDNICLQSSSKDFPTQNIHISDCELSSVCAGIRIGLKSIGTISDVTISGITMNRVLREGVKMECTEGGTITRIAISDVVMHDVRRPVWMLLNNRFEPDDLGSSKELDHMPPIGELSHVRIAGLTAVDSEDMDREQWRFDHDIQGTPEFAGIRVDAARSRPIRHLTLRDITYVPWGGVQEPSRPFDDYPVVVDALEQSTEGKSSNYYPTWSRTTFLDIRNVEQLRLEAIVLEAQNPDARPPYAIEGCTVLNQDITVLSPASATG</sequence>
<gene>
    <name evidence="5" type="primary">pehX</name>
    <name evidence="5" type="ORF">RS81_01170</name>
</gene>
<dbReference type="RefSeq" id="WP_045275119.1">
    <property type="nucleotide sequence ID" value="NZ_BAAAUP010000003.1"/>
</dbReference>
<dbReference type="OrthoDB" id="3196343at2"/>
<dbReference type="STRING" id="92835.RS81_01170"/>
<dbReference type="Proteomes" id="UP000033956">
    <property type="component" value="Unassembled WGS sequence"/>
</dbReference>
<evidence type="ECO:0000256" key="1">
    <source>
        <dbReference type="ARBA" id="ARBA00008834"/>
    </source>
</evidence>
<accession>A0A0M2HEL9</accession>
<reference evidence="5 6" key="1">
    <citation type="submission" date="2015-02" db="EMBL/GenBank/DDBJ databases">
        <title>Draft genome sequences of ten Microbacterium spp. with emphasis on heavy metal contaminated environments.</title>
        <authorList>
            <person name="Corretto E."/>
        </authorList>
    </citation>
    <scope>NUCLEOTIDE SEQUENCE [LARGE SCALE GENOMIC DNA]</scope>
    <source>
        <strain evidence="5 6">DSM 12510</strain>
    </source>
</reference>
<dbReference type="SUPFAM" id="SSF51126">
    <property type="entry name" value="Pectin lyase-like"/>
    <property type="match status" value="1"/>
</dbReference>
<evidence type="ECO:0000256" key="4">
    <source>
        <dbReference type="RuleBase" id="RU361169"/>
    </source>
</evidence>